<keyword evidence="9" id="KW-1185">Reference proteome</keyword>
<evidence type="ECO:0000259" key="7">
    <source>
        <dbReference type="Pfam" id="PF20684"/>
    </source>
</evidence>
<protein>
    <recommendedName>
        <fullName evidence="7">Rhodopsin domain-containing protein</fullName>
    </recommendedName>
</protein>
<dbReference type="GO" id="GO:0016020">
    <property type="term" value="C:membrane"/>
    <property type="evidence" value="ECO:0007669"/>
    <property type="project" value="UniProtKB-SubCell"/>
</dbReference>
<sequence length="302" mass="33449">MMATTVLGGTRAHAGYAADTYSDLQLGRFSKNHIPITAAVELTEVAKQIFLANSVIYNWSIMTSKLSILFFYHRILATDTVLKRFLQCAGGAIIANCIAVTFALIFSNNPIQGQWEQTTHSTAINSRIFWISTAALNLVFDIVVLAAPQAKIWRKHMPSQRKTAICLLFLLGFCVCVFTIVRLVYVARANLNNMTFEINMLGIWTCLEANLSILCACLPAVYSLFRGTRNSGPSEPTMYRHDSVPSSDKLYLELGSGAHLSYPGSYHVRVQSPSVGSRDDLTPLGPIRVERSYGFSVRDLQP</sequence>
<comment type="subcellular location">
    <subcellularLocation>
        <location evidence="1">Membrane</location>
        <topology evidence="1">Multi-pass membrane protein</topology>
    </subcellularLocation>
</comment>
<evidence type="ECO:0000256" key="2">
    <source>
        <dbReference type="ARBA" id="ARBA00022692"/>
    </source>
</evidence>
<dbReference type="InterPro" id="IPR052337">
    <property type="entry name" value="SAT4-like"/>
</dbReference>
<comment type="caution">
    <text evidence="8">The sequence shown here is derived from an EMBL/GenBank/DDBJ whole genome shotgun (WGS) entry which is preliminary data.</text>
</comment>
<organism evidence="8 9">
    <name type="scientific">Clonostachys solani</name>
    <dbReference type="NCBI Taxonomy" id="160281"/>
    <lineage>
        <taxon>Eukaryota</taxon>
        <taxon>Fungi</taxon>
        <taxon>Dikarya</taxon>
        <taxon>Ascomycota</taxon>
        <taxon>Pezizomycotina</taxon>
        <taxon>Sordariomycetes</taxon>
        <taxon>Hypocreomycetidae</taxon>
        <taxon>Hypocreales</taxon>
        <taxon>Bionectriaceae</taxon>
        <taxon>Clonostachys</taxon>
    </lineage>
</organism>
<accession>A0A9N9YU21</accession>
<dbReference type="EMBL" id="CABFOC020000007">
    <property type="protein sequence ID" value="CAH0044996.1"/>
    <property type="molecule type" value="Genomic_DNA"/>
</dbReference>
<evidence type="ECO:0000313" key="9">
    <source>
        <dbReference type="Proteomes" id="UP000775872"/>
    </source>
</evidence>
<name>A0A9N9YU21_9HYPO</name>
<evidence type="ECO:0000313" key="8">
    <source>
        <dbReference type="EMBL" id="CAH0044996.1"/>
    </source>
</evidence>
<keyword evidence="4 6" id="KW-0472">Membrane</keyword>
<comment type="similarity">
    <text evidence="5">Belongs to the SAT4 family.</text>
</comment>
<evidence type="ECO:0000256" key="4">
    <source>
        <dbReference type="ARBA" id="ARBA00023136"/>
    </source>
</evidence>
<evidence type="ECO:0000256" key="5">
    <source>
        <dbReference type="ARBA" id="ARBA00038359"/>
    </source>
</evidence>
<feature type="transmembrane region" description="Helical" evidence="6">
    <location>
        <begin position="56"/>
        <end position="73"/>
    </location>
</feature>
<reference evidence="8" key="1">
    <citation type="submission" date="2021-10" db="EMBL/GenBank/DDBJ databases">
        <authorList>
            <person name="Piombo E."/>
        </authorList>
    </citation>
    <scope>NUCLEOTIDE SEQUENCE</scope>
</reference>
<feature type="transmembrane region" description="Helical" evidence="6">
    <location>
        <begin position="85"/>
        <end position="107"/>
    </location>
</feature>
<dbReference type="Proteomes" id="UP000775872">
    <property type="component" value="Unassembled WGS sequence"/>
</dbReference>
<dbReference type="PANTHER" id="PTHR33048">
    <property type="entry name" value="PTH11-LIKE INTEGRAL MEMBRANE PROTEIN (AFU_ORTHOLOGUE AFUA_5G11245)"/>
    <property type="match status" value="1"/>
</dbReference>
<proteinExistence type="inferred from homology"/>
<keyword evidence="3 6" id="KW-1133">Transmembrane helix</keyword>
<gene>
    <name evidence="8" type="ORF">CSOL1703_00010738</name>
</gene>
<feature type="transmembrane region" description="Helical" evidence="6">
    <location>
        <begin position="127"/>
        <end position="147"/>
    </location>
</feature>
<dbReference type="AlphaFoldDB" id="A0A9N9YU21"/>
<feature type="transmembrane region" description="Helical" evidence="6">
    <location>
        <begin position="167"/>
        <end position="189"/>
    </location>
</feature>
<feature type="transmembrane region" description="Helical" evidence="6">
    <location>
        <begin position="201"/>
        <end position="225"/>
    </location>
</feature>
<evidence type="ECO:0000256" key="1">
    <source>
        <dbReference type="ARBA" id="ARBA00004141"/>
    </source>
</evidence>
<keyword evidence="2 6" id="KW-0812">Transmembrane</keyword>
<dbReference type="PANTHER" id="PTHR33048:SF47">
    <property type="entry name" value="INTEGRAL MEMBRANE PROTEIN-RELATED"/>
    <property type="match status" value="1"/>
</dbReference>
<evidence type="ECO:0000256" key="3">
    <source>
        <dbReference type="ARBA" id="ARBA00022989"/>
    </source>
</evidence>
<dbReference type="OrthoDB" id="3934549at2759"/>
<feature type="domain" description="Rhodopsin" evidence="7">
    <location>
        <begin position="41"/>
        <end position="226"/>
    </location>
</feature>
<dbReference type="Pfam" id="PF20684">
    <property type="entry name" value="Fung_rhodopsin"/>
    <property type="match status" value="1"/>
</dbReference>
<dbReference type="InterPro" id="IPR049326">
    <property type="entry name" value="Rhodopsin_dom_fungi"/>
</dbReference>
<evidence type="ECO:0000256" key="6">
    <source>
        <dbReference type="SAM" id="Phobius"/>
    </source>
</evidence>